<organism evidence="2 3">
    <name type="scientific">Aphanomyces astaci</name>
    <name type="common">Crayfish plague agent</name>
    <dbReference type="NCBI Taxonomy" id="112090"/>
    <lineage>
        <taxon>Eukaryota</taxon>
        <taxon>Sar</taxon>
        <taxon>Stramenopiles</taxon>
        <taxon>Oomycota</taxon>
        <taxon>Saprolegniomycetes</taxon>
        <taxon>Saprolegniales</taxon>
        <taxon>Verrucalvaceae</taxon>
        <taxon>Aphanomyces</taxon>
    </lineage>
</organism>
<keyword evidence="3" id="KW-1185">Reference proteome</keyword>
<sequence>SELLREVREQRERSKMRKRFWELGGSRMGDVMGIAAPDTNVDEDGNALPPAADSTNEEDVDYKNESQFSTHMKKKIEAVR</sequence>
<accession>A0A425CPZ3</accession>
<evidence type="ECO:0000313" key="2">
    <source>
        <dbReference type="EMBL" id="RQM19157.1"/>
    </source>
</evidence>
<dbReference type="EMBL" id="MZMZ02004627">
    <property type="protein sequence ID" value="RQM19157.1"/>
    <property type="molecule type" value="Genomic_DNA"/>
</dbReference>
<gene>
    <name evidence="2" type="ORF">B5M09_014047</name>
</gene>
<evidence type="ECO:0000313" key="3">
    <source>
        <dbReference type="Proteomes" id="UP000284702"/>
    </source>
</evidence>
<feature type="non-terminal residue" evidence="2">
    <location>
        <position position="1"/>
    </location>
</feature>
<feature type="region of interest" description="Disordered" evidence="1">
    <location>
        <begin position="33"/>
        <end position="80"/>
    </location>
</feature>
<evidence type="ECO:0000256" key="1">
    <source>
        <dbReference type="SAM" id="MobiDB-lite"/>
    </source>
</evidence>
<comment type="caution">
    <text evidence="2">The sequence shown here is derived from an EMBL/GenBank/DDBJ whole genome shotgun (WGS) entry which is preliminary data.</text>
</comment>
<protein>
    <submittedName>
        <fullName evidence="2">Uncharacterized protein</fullName>
    </submittedName>
</protein>
<reference evidence="2" key="1">
    <citation type="submission" date="2018-07" db="EMBL/GenBank/DDBJ databases">
        <title>Annotation of Aphanomyces astaci genome assembly.</title>
        <authorList>
            <person name="Studholme D.J."/>
        </authorList>
    </citation>
    <scope>NUCLEOTIDE SEQUENCE [LARGE SCALE GENOMIC DNA]</scope>
    <source>
        <strain evidence="2">Pc</strain>
    </source>
</reference>
<proteinExistence type="predicted"/>
<dbReference type="AlphaFoldDB" id="A0A425CPZ3"/>
<name>A0A425CPZ3_APHAT</name>
<dbReference type="Proteomes" id="UP000284702">
    <property type="component" value="Unassembled WGS sequence"/>
</dbReference>